<dbReference type="RefSeq" id="WP_139242088.1">
    <property type="nucleotide sequence ID" value="NZ_FQYP01000013.1"/>
</dbReference>
<evidence type="ECO:0000313" key="2">
    <source>
        <dbReference type="EMBL" id="SHJ64059.1"/>
    </source>
</evidence>
<reference evidence="3" key="1">
    <citation type="submission" date="2016-11" db="EMBL/GenBank/DDBJ databases">
        <authorList>
            <person name="Varghese N."/>
            <person name="Submissions S."/>
        </authorList>
    </citation>
    <scope>NUCLEOTIDE SEQUENCE [LARGE SCALE GENOMIC DNA]</scope>
    <source>
        <strain evidence="3">DSM 22623</strain>
    </source>
</reference>
<evidence type="ECO:0008006" key="4">
    <source>
        <dbReference type="Google" id="ProtNLM"/>
    </source>
</evidence>
<protein>
    <recommendedName>
        <fullName evidence="4">GLPGLI family protein</fullName>
    </recommendedName>
</protein>
<dbReference type="OrthoDB" id="5735516at2"/>
<dbReference type="AlphaFoldDB" id="A0A1M6KYT3"/>
<evidence type="ECO:0000313" key="3">
    <source>
        <dbReference type="Proteomes" id="UP000184432"/>
    </source>
</evidence>
<dbReference type="STRING" id="570521.SAMN04488508_11317"/>
<keyword evidence="1" id="KW-0732">Signal</keyword>
<proteinExistence type="predicted"/>
<gene>
    <name evidence="2" type="ORF">SAMN04488508_11317</name>
</gene>
<keyword evidence="3" id="KW-1185">Reference proteome</keyword>
<dbReference type="Proteomes" id="UP000184432">
    <property type="component" value="Unassembled WGS sequence"/>
</dbReference>
<organism evidence="2 3">
    <name type="scientific">Aquimarina spongiae</name>
    <dbReference type="NCBI Taxonomy" id="570521"/>
    <lineage>
        <taxon>Bacteria</taxon>
        <taxon>Pseudomonadati</taxon>
        <taxon>Bacteroidota</taxon>
        <taxon>Flavobacteriia</taxon>
        <taxon>Flavobacteriales</taxon>
        <taxon>Flavobacteriaceae</taxon>
        <taxon>Aquimarina</taxon>
    </lineage>
</organism>
<accession>A0A1M6KYT3</accession>
<dbReference type="InterPro" id="IPR046525">
    <property type="entry name" value="DUF6702"/>
</dbReference>
<feature type="chain" id="PRO_5012929173" description="GLPGLI family protein" evidence="1">
    <location>
        <begin position="22"/>
        <end position="172"/>
    </location>
</feature>
<sequence>MKHYKILLLLCLSFLSTSFNSSHPIKLTSSLIEHNAKTNTFVMECRLFIDDFTFSINDTFTKNINLSNLSKTDIKGIESYFARYYKVSINDEYFPFKYKSSEVMEKQNVISIKFYRDIPKIEEGDQICIENTLFFEEFGFLQSNRITLRLPPFIEENYFDITSFDEPISLNL</sequence>
<feature type="signal peptide" evidence="1">
    <location>
        <begin position="1"/>
        <end position="21"/>
    </location>
</feature>
<dbReference type="EMBL" id="FQYP01000013">
    <property type="protein sequence ID" value="SHJ64059.1"/>
    <property type="molecule type" value="Genomic_DNA"/>
</dbReference>
<evidence type="ECO:0000256" key="1">
    <source>
        <dbReference type="SAM" id="SignalP"/>
    </source>
</evidence>
<dbReference type="Pfam" id="PF20420">
    <property type="entry name" value="DUF6702"/>
    <property type="match status" value="1"/>
</dbReference>
<name>A0A1M6KYT3_9FLAO</name>